<comment type="caution">
    <text evidence="1">The sequence shown here is derived from an EMBL/GenBank/DDBJ whole genome shotgun (WGS) entry which is preliminary data.</text>
</comment>
<dbReference type="Proteomes" id="UP000193642">
    <property type="component" value="Unassembled WGS sequence"/>
</dbReference>
<gene>
    <name evidence="1" type="ORF">BCR33DRAFT_788576</name>
</gene>
<dbReference type="EMBL" id="MCGO01000041">
    <property type="protein sequence ID" value="ORY39158.1"/>
    <property type="molecule type" value="Genomic_DNA"/>
</dbReference>
<dbReference type="InterPro" id="IPR028082">
    <property type="entry name" value="Peripla_BP_I"/>
</dbReference>
<reference evidence="1 2" key="1">
    <citation type="submission" date="2016-07" db="EMBL/GenBank/DDBJ databases">
        <title>Pervasive Adenine N6-methylation of Active Genes in Fungi.</title>
        <authorList>
            <consortium name="DOE Joint Genome Institute"/>
            <person name="Mondo S.J."/>
            <person name="Dannebaum R.O."/>
            <person name="Kuo R.C."/>
            <person name="Labutti K."/>
            <person name="Haridas S."/>
            <person name="Kuo A."/>
            <person name="Salamov A."/>
            <person name="Ahrendt S.R."/>
            <person name="Lipzen A."/>
            <person name="Sullivan W."/>
            <person name="Andreopoulos W.B."/>
            <person name="Clum A."/>
            <person name="Lindquist E."/>
            <person name="Daum C."/>
            <person name="Ramamoorthy G.K."/>
            <person name="Gryganskyi A."/>
            <person name="Culley D."/>
            <person name="Magnuson J.K."/>
            <person name="James T.Y."/>
            <person name="O'Malley M.A."/>
            <person name="Stajich J.E."/>
            <person name="Spatafora J.W."/>
            <person name="Visel A."/>
            <person name="Grigoriev I.V."/>
        </authorList>
    </citation>
    <scope>NUCLEOTIDE SEQUENCE [LARGE SCALE GENOMIC DNA]</scope>
    <source>
        <strain evidence="1 2">JEL800</strain>
    </source>
</reference>
<dbReference type="AlphaFoldDB" id="A0A1Y2BWN2"/>
<protein>
    <submittedName>
        <fullName evidence="1">Uncharacterized protein</fullName>
    </submittedName>
</protein>
<name>A0A1Y2BWN2_9FUNG</name>
<sequence>MNPSALLSKQQSSITIALVGEYACIPGLSYSRSQVISGYETINTTDLFWISPDDNWSCGGWWYWNQFGATAAIEAINQNPYLLPNTTIKIKRFNQYASWNPVQWTVNYESGGVAMVTAMEIQSRHPDVVAVIGGLYSTTTARAAKFIHP</sequence>
<evidence type="ECO:0000313" key="1">
    <source>
        <dbReference type="EMBL" id="ORY39158.1"/>
    </source>
</evidence>
<dbReference type="Gene3D" id="3.40.50.2300">
    <property type="match status" value="1"/>
</dbReference>
<dbReference type="SUPFAM" id="SSF53822">
    <property type="entry name" value="Periplasmic binding protein-like I"/>
    <property type="match status" value="1"/>
</dbReference>
<organism evidence="1 2">
    <name type="scientific">Rhizoclosmatium globosum</name>
    <dbReference type="NCBI Taxonomy" id="329046"/>
    <lineage>
        <taxon>Eukaryota</taxon>
        <taxon>Fungi</taxon>
        <taxon>Fungi incertae sedis</taxon>
        <taxon>Chytridiomycota</taxon>
        <taxon>Chytridiomycota incertae sedis</taxon>
        <taxon>Chytridiomycetes</taxon>
        <taxon>Chytridiales</taxon>
        <taxon>Chytriomycetaceae</taxon>
        <taxon>Rhizoclosmatium</taxon>
    </lineage>
</organism>
<accession>A0A1Y2BWN2</accession>
<keyword evidence="2" id="KW-1185">Reference proteome</keyword>
<evidence type="ECO:0000313" key="2">
    <source>
        <dbReference type="Proteomes" id="UP000193642"/>
    </source>
</evidence>
<proteinExistence type="predicted"/>
<dbReference type="OrthoDB" id="2158263at2759"/>